<dbReference type="PANTHER" id="PTHR43580">
    <property type="entry name" value="OXIDOREDUCTASE GLYR1-RELATED"/>
    <property type="match status" value="1"/>
</dbReference>
<dbReference type="SUPFAM" id="SSF51735">
    <property type="entry name" value="NAD(P)-binding Rossmann-fold domains"/>
    <property type="match status" value="1"/>
</dbReference>
<dbReference type="GO" id="GO:0050661">
    <property type="term" value="F:NADP binding"/>
    <property type="evidence" value="ECO:0007669"/>
    <property type="project" value="InterPro"/>
</dbReference>
<dbReference type="Pfam" id="PF21761">
    <property type="entry name" value="RedAm-like_C"/>
    <property type="match status" value="1"/>
</dbReference>
<dbReference type="GO" id="GO:0016491">
    <property type="term" value="F:oxidoreductase activity"/>
    <property type="evidence" value="ECO:0007669"/>
    <property type="project" value="UniProtKB-KW"/>
</dbReference>
<dbReference type="InterPro" id="IPR036291">
    <property type="entry name" value="NAD(P)-bd_dom_sf"/>
</dbReference>
<dbReference type="InterPro" id="IPR006115">
    <property type="entry name" value="6PGDH_NADP-bd"/>
</dbReference>
<evidence type="ECO:0000259" key="4">
    <source>
        <dbReference type="Pfam" id="PF21761"/>
    </source>
</evidence>
<dbReference type="EMBL" id="CP023699">
    <property type="protein sequence ID" value="QEU93466.1"/>
    <property type="molecule type" value="Genomic_DNA"/>
</dbReference>
<dbReference type="GO" id="GO:0031491">
    <property type="term" value="F:nucleosome binding"/>
    <property type="evidence" value="ECO:0007669"/>
    <property type="project" value="TreeGrafter"/>
</dbReference>
<evidence type="ECO:0000256" key="1">
    <source>
        <dbReference type="ARBA" id="ARBA00009080"/>
    </source>
</evidence>
<dbReference type="Gene3D" id="3.40.50.720">
    <property type="entry name" value="NAD(P)-binding Rossmann-like Domain"/>
    <property type="match status" value="1"/>
</dbReference>
<proteinExistence type="inferred from homology"/>
<dbReference type="GO" id="GO:0000785">
    <property type="term" value="C:chromatin"/>
    <property type="evidence" value="ECO:0007669"/>
    <property type="project" value="TreeGrafter"/>
</dbReference>
<keyword evidence="6" id="KW-1185">Reference proteome</keyword>
<name>A0A5J6GK15_STRKN</name>
<dbReference type="Proteomes" id="UP000325529">
    <property type="component" value="Chromosome"/>
</dbReference>
<evidence type="ECO:0000313" key="6">
    <source>
        <dbReference type="Proteomes" id="UP000325529"/>
    </source>
</evidence>
<dbReference type="PIRSF" id="PIRSF000103">
    <property type="entry name" value="HIBADH"/>
    <property type="match status" value="1"/>
</dbReference>
<gene>
    <name evidence="5" type="ORF">CP970_23420</name>
</gene>
<evidence type="ECO:0000313" key="5">
    <source>
        <dbReference type="EMBL" id="QEU93466.1"/>
    </source>
</evidence>
<evidence type="ECO:0000256" key="2">
    <source>
        <dbReference type="ARBA" id="ARBA00023002"/>
    </source>
</evidence>
<evidence type="ECO:0000259" key="3">
    <source>
        <dbReference type="Pfam" id="PF03446"/>
    </source>
</evidence>
<feature type="domain" description="NADPH-dependent reductive aminase-like C-terminal" evidence="4">
    <location>
        <begin position="179"/>
        <end position="305"/>
    </location>
</feature>
<comment type="similarity">
    <text evidence="1">Belongs to the HIBADH-related family.</text>
</comment>
<sequence length="312" mass="31905">MNAHTNPAPVVNAHTTPTPVPVTVIGLGNMGAALAAALLDRGHPTTVWNRTPQKAKALVDRGARLAADPADAVAASPVVLACVLDDAALREILDPLAESGALTGKSLVNLTSTSPEGADEMSAWASTHGIGHLDGGIMTTPEGVGNPELMFLYSGSAEVFATYRPVLAALGDPIHLGTEPGLASLYDTALLGLMWATFTGWLHGTAMTGADGTRAEDFTAVALRWLNGAVAGFLTRYAGQVDAGHYPGDDATVDVQIATIGHLIHAAADRGVDNALPELLKATMERAAAAGHGGDSYASVIEVLRGGAAAKR</sequence>
<protein>
    <submittedName>
        <fullName evidence="5">NAD(P)-dependent oxidoreductase</fullName>
    </submittedName>
</protein>
<dbReference type="Pfam" id="PF03446">
    <property type="entry name" value="NAD_binding_2"/>
    <property type="match status" value="1"/>
</dbReference>
<dbReference type="AlphaFoldDB" id="A0A5J6GK15"/>
<reference evidence="5 6" key="1">
    <citation type="submission" date="2017-09" db="EMBL/GenBank/DDBJ databases">
        <authorList>
            <person name="Lee N."/>
            <person name="Cho B.-K."/>
        </authorList>
    </citation>
    <scope>NUCLEOTIDE SEQUENCE [LARGE SCALE GENOMIC DNA]</scope>
    <source>
        <strain evidence="5 6">ATCC 12853</strain>
    </source>
</reference>
<dbReference type="InterPro" id="IPR013328">
    <property type="entry name" value="6PGD_dom2"/>
</dbReference>
<keyword evidence="2" id="KW-0560">Oxidoreductase</keyword>
<organism evidence="5 6">
    <name type="scientific">Streptomyces kanamyceticus</name>
    <dbReference type="NCBI Taxonomy" id="1967"/>
    <lineage>
        <taxon>Bacteria</taxon>
        <taxon>Bacillati</taxon>
        <taxon>Actinomycetota</taxon>
        <taxon>Actinomycetes</taxon>
        <taxon>Kitasatosporales</taxon>
        <taxon>Streptomycetaceae</taxon>
        <taxon>Streptomyces</taxon>
    </lineage>
</organism>
<dbReference type="PANTHER" id="PTHR43580:SF2">
    <property type="entry name" value="CYTOKINE-LIKE NUCLEAR FACTOR N-PAC"/>
    <property type="match status" value="1"/>
</dbReference>
<feature type="domain" description="6-phosphogluconate dehydrogenase NADP-binding" evidence="3">
    <location>
        <begin position="22"/>
        <end position="174"/>
    </location>
</feature>
<dbReference type="InterPro" id="IPR015815">
    <property type="entry name" value="HIBADH-related"/>
</dbReference>
<dbReference type="RefSeq" id="WP_150493833.1">
    <property type="nucleotide sequence ID" value="NZ_CP023699.1"/>
</dbReference>
<dbReference type="GO" id="GO:0140673">
    <property type="term" value="P:transcription elongation-coupled chromatin remodeling"/>
    <property type="evidence" value="ECO:0007669"/>
    <property type="project" value="TreeGrafter"/>
</dbReference>
<dbReference type="InterPro" id="IPR051265">
    <property type="entry name" value="HIBADH-related_NP60_sf"/>
</dbReference>
<dbReference type="Gene3D" id="1.10.1040.10">
    <property type="entry name" value="N-(1-d-carboxylethyl)-l-norvaline Dehydrogenase, domain 2"/>
    <property type="match status" value="1"/>
</dbReference>
<dbReference type="KEGG" id="ska:CP970_23420"/>
<accession>A0A5J6GK15</accession>
<dbReference type="GO" id="GO:0003677">
    <property type="term" value="F:DNA binding"/>
    <property type="evidence" value="ECO:0007669"/>
    <property type="project" value="TreeGrafter"/>
</dbReference>
<dbReference type="InterPro" id="IPR048666">
    <property type="entry name" value="RedAm-like_C"/>
</dbReference>